<reference evidence="4 5" key="1">
    <citation type="journal article" date="2018" name="Nat. Ecol. Evol.">
        <title>Pezizomycetes genomes reveal the molecular basis of ectomycorrhizal truffle lifestyle.</title>
        <authorList>
            <person name="Murat C."/>
            <person name="Payen T."/>
            <person name="Noel B."/>
            <person name="Kuo A."/>
            <person name="Morin E."/>
            <person name="Chen J."/>
            <person name="Kohler A."/>
            <person name="Krizsan K."/>
            <person name="Balestrini R."/>
            <person name="Da Silva C."/>
            <person name="Montanini B."/>
            <person name="Hainaut M."/>
            <person name="Levati E."/>
            <person name="Barry K.W."/>
            <person name="Belfiori B."/>
            <person name="Cichocki N."/>
            <person name="Clum A."/>
            <person name="Dockter R.B."/>
            <person name="Fauchery L."/>
            <person name="Guy J."/>
            <person name="Iotti M."/>
            <person name="Le Tacon F."/>
            <person name="Lindquist E.A."/>
            <person name="Lipzen A."/>
            <person name="Malagnac F."/>
            <person name="Mello A."/>
            <person name="Molinier V."/>
            <person name="Miyauchi S."/>
            <person name="Poulain J."/>
            <person name="Riccioni C."/>
            <person name="Rubini A."/>
            <person name="Sitrit Y."/>
            <person name="Splivallo R."/>
            <person name="Traeger S."/>
            <person name="Wang M."/>
            <person name="Zifcakova L."/>
            <person name="Wipf D."/>
            <person name="Zambonelli A."/>
            <person name="Paolocci F."/>
            <person name="Nowrousian M."/>
            <person name="Ottonello S."/>
            <person name="Baldrian P."/>
            <person name="Spatafora J.W."/>
            <person name="Henrissat B."/>
            <person name="Nagy L.G."/>
            <person name="Aury J.M."/>
            <person name="Wincker P."/>
            <person name="Grigoriev I.V."/>
            <person name="Bonfante P."/>
            <person name="Martin F.M."/>
        </authorList>
    </citation>
    <scope>NUCLEOTIDE SEQUENCE [LARGE SCALE GENOMIC DNA]</scope>
    <source>
        <strain evidence="4 5">ATCC MYA-4762</strain>
    </source>
</reference>
<evidence type="ECO:0000313" key="5">
    <source>
        <dbReference type="Proteomes" id="UP000267821"/>
    </source>
</evidence>
<dbReference type="GO" id="GO:0016491">
    <property type="term" value="F:oxidoreductase activity"/>
    <property type="evidence" value="ECO:0007669"/>
    <property type="project" value="UniProtKB-KW"/>
</dbReference>
<dbReference type="EMBL" id="ML121541">
    <property type="protein sequence ID" value="RPB24583.1"/>
    <property type="molecule type" value="Genomic_DNA"/>
</dbReference>
<protein>
    <submittedName>
        <fullName evidence="4">Flavonol synthase/flavanone 3-hydroxylase</fullName>
    </submittedName>
</protein>
<dbReference type="InterPro" id="IPR027443">
    <property type="entry name" value="IPNS-like_sf"/>
</dbReference>
<dbReference type="GO" id="GO:0046872">
    <property type="term" value="F:metal ion binding"/>
    <property type="evidence" value="ECO:0007669"/>
    <property type="project" value="UniProtKB-KW"/>
</dbReference>
<sequence length="352" mass="39500">MMAHSAPAVPIVDFSPFYSQNETERLNTGTAIFEALRDVGFVYLINHRVSKELLAEALSQSRAFFDLPLQDKLKAPHPPESWNQRGYSQIGQEKISLYPDALNTGTESDADRTSLTDVLECKESFDLGRENDTITPNIYPPPELLPNFRDVTIRLFNTLPNFGLDVLRALALGLQLKDENFFSHFHGKDGQEAPMNQLRLLHYPPVSKEAARKGGITRIAPHTDKGTITLLIQEDDSVGGLEVEAQRGGRYVPAPVIPGSILLNIGDLLQMWSNDTLRSTRHRIGVPLVDVAQESGEWLLPRRFSIPYFIAPDRDVVVECLDTPLCWGEGRPKKHEPVKAWDYIVKNMEGAY</sequence>
<gene>
    <name evidence="4" type="ORF">L211DRAFT_177435</name>
</gene>
<dbReference type="OrthoDB" id="288590at2759"/>
<keyword evidence="5" id="KW-1185">Reference proteome</keyword>
<dbReference type="SUPFAM" id="SSF51197">
    <property type="entry name" value="Clavaminate synthase-like"/>
    <property type="match status" value="1"/>
</dbReference>
<accession>A0A3N4LNU2</accession>
<dbReference type="GO" id="GO:0044283">
    <property type="term" value="P:small molecule biosynthetic process"/>
    <property type="evidence" value="ECO:0007669"/>
    <property type="project" value="UniProtKB-ARBA"/>
</dbReference>
<dbReference type="PANTHER" id="PTHR47990">
    <property type="entry name" value="2-OXOGLUTARATE (2OG) AND FE(II)-DEPENDENT OXYGENASE SUPERFAMILY PROTEIN-RELATED"/>
    <property type="match status" value="1"/>
</dbReference>
<dbReference type="Pfam" id="PF03171">
    <property type="entry name" value="2OG-FeII_Oxy"/>
    <property type="match status" value="1"/>
</dbReference>
<organism evidence="4 5">
    <name type="scientific">Terfezia boudieri ATCC MYA-4762</name>
    <dbReference type="NCBI Taxonomy" id="1051890"/>
    <lineage>
        <taxon>Eukaryota</taxon>
        <taxon>Fungi</taxon>
        <taxon>Dikarya</taxon>
        <taxon>Ascomycota</taxon>
        <taxon>Pezizomycotina</taxon>
        <taxon>Pezizomycetes</taxon>
        <taxon>Pezizales</taxon>
        <taxon>Pezizaceae</taxon>
        <taxon>Terfezia</taxon>
    </lineage>
</organism>
<dbReference type="AlphaFoldDB" id="A0A3N4LNU2"/>
<name>A0A3N4LNU2_9PEZI</name>
<dbReference type="InterPro" id="IPR050231">
    <property type="entry name" value="Iron_ascorbate_oxido_reductase"/>
</dbReference>
<dbReference type="Gene3D" id="2.60.120.330">
    <property type="entry name" value="B-lactam Antibiotic, Isopenicillin N Synthase, Chain"/>
    <property type="match status" value="1"/>
</dbReference>
<keyword evidence="2" id="KW-0479">Metal-binding</keyword>
<dbReference type="InterPro" id="IPR005123">
    <property type="entry name" value="Oxoglu/Fe-dep_dioxygenase_dom"/>
</dbReference>
<comment type="similarity">
    <text evidence="1 2">Belongs to the iron/ascorbate-dependent oxidoreductase family.</text>
</comment>
<evidence type="ECO:0000259" key="3">
    <source>
        <dbReference type="PROSITE" id="PS51471"/>
    </source>
</evidence>
<evidence type="ECO:0000256" key="2">
    <source>
        <dbReference type="RuleBase" id="RU003682"/>
    </source>
</evidence>
<dbReference type="Pfam" id="PF14226">
    <property type="entry name" value="DIOX_N"/>
    <property type="match status" value="1"/>
</dbReference>
<evidence type="ECO:0000313" key="4">
    <source>
        <dbReference type="EMBL" id="RPB24583.1"/>
    </source>
</evidence>
<feature type="domain" description="Fe2OG dioxygenase" evidence="3">
    <location>
        <begin position="194"/>
        <end position="312"/>
    </location>
</feature>
<dbReference type="InParanoid" id="A0A3N4LNU2"/>
<evidence type="ECO:0000256" key="1">
    <source>
        <dbReference type="ARBA" id="ARBA00008056"/>
    </source>
</evidence>
<proteinExistence type="inferred from homology"/>
<keyword evidence="2" id="KW-0408">Iron</keyword>
<dbReference type="Proteomes" id="UP000267821">
    <property type="component" value="Unassembled WGS sequence"/>
</dbReference>
<dbReference type="InterPro" id="IPR026992">
    <property type="entry name" value="DIOX_N"/>
</dbReference>
<dbReference type="STRING" id="1051890.A0A3N4LNU2"/>
<keyword evidence="2" id="KW-0560">Oxidoreductase</keyword>
<dbReference type="PROSITE" id="PS51471">
    <property type="entry name" value="FE2OG_OXY"/>
    <property type="match status" value="1"/>
</dbReference>
<dbReference type="InterPro" id="IPR044861">
    <property type="entry name" value="IPNS-like_FE2OG_OXY"/>
</dbReference>